<feature type="coiled-coil region" evidence="1">
    <location>
        <begin position="88"/>
        <end position="123"/>
    </location>
</feature>
<dbReference type="EMBL" id="JAMQKC010000023">
    <property type="protein sequence ID" value="MDC3418298.1"/>
    <property type="molecule type" value="Genomic_DNA"/>
</dbReference>
<dbReference type="InterPro" id="IPR014916">
    <property type="entry name" value="KapB"/>
</dbReference>
<dbReference type="InterPro" id="IPR038080">
    <property type="entry name" value="KapB_sf"/>
</dbReference>
<keyword evidence="2" id="KW-0808">Transferase</keyword>
<dbReference type="Proteomes" id="UP001145069">
    <property type="component" value="Unassembled WGS sequence"/>
</dbReference>
<dbReference type="Gene3D" id="2.30.30.430">
    <property type="entry name" value="Kinase associated protein B domain"/>
    <property type="match status" value="1"/>
</dbReference>
<keyword evidence="2" id="KW-0418">Kinase</keyword>
<comment type="caution">
    <text evidence="2">The sequence shown here is derived from an EMBL/GenBank/DDBJ whole genome shotgun (WGS) entry which is preliminary data.</text>
</comment>
<dbReference type="GO" id="GO:0016301">
    <property type="term" value="F:kinase activity"/>
    <property type="evidence" value="ECO:0007669"/>
    <property type="project" value="UniProtKB-KW"/>
</dbReference>
<keyword evidence="3" id="KW-1185">Reference proteome</keyword>
<sequence>MDNAKIGQIVKAHYKSGTYIGEVMEDRGKNYLVKVLAVVKHPLQGDIHNYGQTEDVFFHQRKALSYQEKMNVSKSAVHPFEEEIPSYIDSLKEAVEVLENKLLKQESKFNQQALANLSQLKEQYFR</sequence>
<name>A0A9X4AHK5_9BACI</name>
<dbReference type="AlphaFoldDB" id="A0A9X4AHK5"/>
<protein>
    <submittedName>
        <fullName evidence="2">Kinase-associated lipoprotein B</fullName>
    </submittedName>
</protein>
<dbReference type="SMART" id="SM01298">
    <property type="entry name" value="KapB"/>
    <property type="match status" value="1"/>
</dbReference>
<dbReference type="Pfam" id="PF08810">
    <property type="entry name" value="KapB"/>
    <property type="match status" value="1"/>
</dbReference>
<evidence type="ECO:0000313" key="2">
    <source>
        <dbReference type="EMBL" id="MDC3418298.1"/>
    </source>
</evidence>
<gene>
    <name evidence="2" type="ORF">NC799_15525</name>
</gene>
<proteinExistence type="predicted"/>
<keyword evidence="1" id="KW-0175">Coiled coil</keyword>
<organism evidence="2 3">
    <name type="scientific">Aquibacillus salsiterrae</name>
    <dbReference type="NCBI Taxonomy" id="2950439"/>
    <lineage>
        <taxon>Bacteria</taxon>
        <taxon>Bacillati</taxon>
        <taxon>Bacillota</taxon>
        <taxon>Bacilli</taxon>
        <taxon>Bacillales</taxon>
        <taxon>Bacillaceae</taxon>
        <taxon>Aquibacillus</taxon>
    </lineage>
</organism>
<evidence type="ECO:0000313" key="3">
    <source>
        <dbReference type="Proteomes" id="UP001145069"/>
    </source>
</evidence>
<evidence type="ECO:0000256" key="1">
    <source>
        <dbReference type="SAM" id="Coils"/>
    </source>
</evidence>
<dbReference type="SUPFAM" id="SSF141251">
    <property type="entry name" value="Kinase-associated protein B-like"/>
    <property type="match status" value="1"/>
</dbReference>
<reference evidence="2" key="1">
    <citation type="submission" date="2022-06" db="EMBL/GenBank/DDBJ databases">
        <title>Aquibacillus sp. a new bacterium isolated from soil saline samples.</title>
        <authorList>
            <person name="Galisteo C."/>
            <person name="De La Haba R."/>
            <person name="Sanchez-Porro C."/>
            <person name="Ventosa A."/>
        </authorList>
    </citation>
    <scope>NUCLEOTIDE SEQUENCE</scope>
    <source>
        <strain evidence="2">3ASR75-54</strain>
    </source>
</reference>
<keyword evidence="2" id="KW-0449">Lipoprotein</keyword>
<accession>A0A9X4AHK5</accession>
<dbReference type="RefSeq" id="WP_272447359.1">
    <property type="nucleotide sequence ID" value="NZ_JAMQKC010000023.1"/>
</dbReference>